<evidence type="ECO:0000313" key="1">
    <source>
        <dbReference type="EMBL" id="HIU49471.1"/>
    </source>
</evidence>
<reference evidence="1" key="2">
    <citation type="journal article" date="2021" name="PeerJ">
        <title>Extensive microbial diversity within the chicken gut microbiome revealed by metagenomics and culture.</title>
        <authorList>
            <person name="Gilroy R."/>
            <person name="Ravi A."/>
            <person name="Getino M."/>
            <person name="Pursley I."/>
            <person name="Horton D.L."/>
            <person name="Alikhan N.F."/>
            <person name="Baker D."/>
            <person name="Gharbi K."/>
            <person name="Hall N."/>
            <person name="Watson M."/>
            <person name="Adriaenssens E.M."/>
            <person name="Foster-Nyarko E."/>
            <person name="Jarju S."/>
            <person name="Secka A."/>
            <person name="Antonio M."/>
            <person name="Oren A."/>
            <person name="Chaudhuri R.R."/>
            <person name="La Ragione R."/>
            <person name="Hildebrand F."/>
            <person name="Pallen M.J."/>
        </authorList>
    </citation>
    <scope>NUCLEOTIDE SEQUENCE</scope>
    <source>
        <strain evidence="1">ChiGjej1B1-1684</strain>
    </source>
</reference>
<name>A0A9D1LWU1_9FIRM</name>
<comment type="caution">
    <text evidence="1">The sequence shown here is derived from an EMBL/GenBank/DDBJ whole genome shotgun (WGS) entry which is preliminary data.</text>
</comment>
<accession>A0A9D1LWU1</accession>
<proteinExistence type="predicted"/>
<dbReference type="AlphaFoldDB" id="A0A9D1LWU1"/>
<organism evidence="1 2">
    <name type="scientific">Candidatus Limousia pullorum</name>
    <dbReference type="NCBI Taxonomy" id="2840860"/>
    <lineage>
        <taxon>Bacteria</taxon>
        <taxon>Bacillati</taxon>
        <taxon>Bacillota</taxon>
        <taxon>Clostridia</taxon>
        <taxon>Eubacteriales</taxon>
        <taxon>Oscillospiraceae</taxon>
        <taxon>Oscillospiraceae incertae sedis</taxon>
        <taxon>Candidatus Limousia</taxon>
    </lineage>
</organism>
<dbReference type="EMBL" id="DVNG01000005">
    <property type="protein sequence ID" value="HIU49471.1"/>
    <property type="molecule type" value="Genomic_DNA"/>
</dbReference>
<protein>
    <recommendedName>
        <fullName evidence="3">DUF952 domain-containing protein</fullName>
    </recommendedName>
</protein>
<evidence type="ECO:0000313" key="2">
    <source>
        <dbReference type="Proteomes" id="UP000824118"/>
    </source>
</evidence>
<reference evidence="1" key="1">
    <citation type="submission" date="2020-10" db="EMBL/GenBank/DDBJ databases">
        <authorList>
            <person name="Gilroy R."/>
        </authorList>
    </citation>
    <scope>NUCLEOTIDE SEQUENCE</scope>
    <source>
        <strain evidence="1">ChiGjej1B1-1684</strain>
    </source>
</reference>
<dbReference type="Proteomes" id="UP000824118">
    <property type="component" value="Unassembled WGS sequence"/>
</dbReference>
<sequence>MGRFYHVTSCRNLKSIEEYGLEPQYGFLSEMMMEERSAVYLFKDLDEVVYAMNNWMNYITHVYYKEDLILLQIDLPDDFRLIERHGWEAISYKTIPWECISVIDFPDLDKGKTEHSTESNNSINE</sequence>
<gene>
    <name evidence="1" type="ORF">IAD22_00440</name>
</gene>
<evidence type="ECO:0008006" key="3">
    <source>
        <dbReference type="Google" id="ProtNLM"/>
    </source>
</evidence>